<feature type="transmembrane region" description="Helical" evidence="6">
    <location>
        <begin position="187"/>
        <end position="209"/>
    </location>
</feature>
<keyword evidence="4 6" id="KW-1133">Transmembrane helix</keyword>
<feature type="transmembrane region" description="Helical" evidence="6">
    <location>
        <begin position="79"/>
        <end position="101"/>
    </location>
</feature>
<protein>
    <submittedName>
        <fullName evidence="7">Cytochrome c oxidase assembly protein</fullName>
    </submittedName>
</protein>
<evidence type="ECO:0000256" key="1">
    <source>
        <dbReference type="ARBA" id="ARBA00004651"/>
    </source>
</evidence>
<gene>
    <name evidence="7" type="ORF">QYG89_16065</name>
</gene>
<sequence length="273" mass="29919">MKHSYHIGAPVELLLIITFLLAIFLYIGAGVKSSTRSYLKKWPASRYAFWIFGVISASTAVVGPLAARAHSDFTAHMVGHLLLGMLAPLLLVLAAPMTLLLRTLSVTKARQLAFLLKSPPVRTVSHPIVASILNIGGLWVLYTTDLYAAMQANALLHLAVHIHVFLAGYVFTAAMIYIDPAPHRLGFVYRTVVFIIALAGHAILSKYIYAHPPNGVPAEQAEEGGMLMYYGGDAIDLVLICILCFQWYKSTRPRAPLSAPTRKHPKGKHLRSV</sequence>
<evidence type="ECO:0000256" key="2">
    <source>
        <dbReference type="ARBA" id="ARBA00022475"/>
    </source>
</evidence>
<dbReference type="Pfam" id="PF09678">
    <property type="entry name" value="Caa3_CtaG"/>
    <property type="match status" value="1"/>
</dbReference>
<comment type="subcellular location">
    <subcellularLocation>
        <location evidence="1">Cell membrane</location>
        <topology evidence="1">Multi-pass membrane protein</topology>
    </subcellularLocation>
</comment>
<evidence type="ECO:0000256" key="6">
    <source>
        <dbReference type="SAM" id="Phobius"/>
    </source>
</evidence>
<feature type="transmembrane region" description="Helical" evidence="6">
    <location>
        <begin position="154"/>
        <end position="178"/>
    </location>
</feature>
<feature type="transmembrane region" description="Helical" evidence="6">
    <location>
        <begin position="121"/>
        <end position="142"/>
    </location>
</feature>
<evidence type="ECO:0000256" key="4">
    <source>
        <dbReference type="ARBA" id="ARBA00022989"/>
    </source>
</evidence>
<evidence type="ECO:0000313" key="7">
    <source>
        <dbReference type="EMBL" id="MFK2827138.1"/>
    </source>
</evidence>
<dbReference type="RefSeq" id="WP_404319130.1">
    <property type="nucleotide sequence ID" value="NZ_JAUIYO010000023.1"/>
</dbReference>
<dbReference type="InterPro" id="IPR019108">
    <property type="entry name" value="Caa3_assmbl_CtaG-rel"/>
</dbReference>
<dbReference type="Proteomes" id="UP001619911">
    <property type="component" value="Unassembled WGS sequence"/>
</dbReference>
<feature type="transmembrane region" description="Helical" evidence="6">
    <location>
        <begin position="47"/>
        <end position="67"/>
    </location>
</feature>
<proteinExistence type="predicted"/>
<comment type="caution">
    <text evidence="7">The sequence shown here is derived from an EMBL/GenBank/DDBJ whole genome shotgun (WGS) entry which is preliminary data.</text>
</comment>
<keyword evidence="2" id="KW-1003">Cell membrane</keyword>
<keyword evidence="3 6" id="KW-0812">Transmembrane</keyword>
<feature type="transmembrane region" description="Helical" evidence="6">
    <location>
        <begin position="6"/>
        <end position="27"/>
    </location>
</feature>
<evidence type="ECO:0000256" key="5">
    <source>
        <dbReference type="ARBA" id="ARBA00023136"/>
    </source>
</evidence>
<organism evidence="7 8">
    <name type="scientific">Bacillus lumedeiriae</name>
    <dbReference type="NCBI Taxonomy" id="3058829"/>
    <lineage>
        <taxon>Bacteria</taxon>
        <taxon>Bacillati</taxon>
        <taxon>Bacillota</taxon>
        <taxon>Bacilli</taxon>
        <taxon>Bacillales</taxon>
        <taxon>Bacillaceae</taxon>
        <taxon>Bacillus</taxon>
    </lineage>
</organism>
<reference evidence="7 8" key="1">
    <citation type="submission" date="2023-07" db="EMBL/GenBank/DDBJ databases">
        <title>Bacillus lucianemedeirus sp. nov, a new species isolated from an immunobiological production facility.</title>
        <authorList>
            <person name="Costa L.V."/>
            <person name="Miranda R.V.S.L."/>
            <person name="Brandao M.L.L."/>
            <person name="Reis C.M.F."/>
            <person name="Frazao A.M."/>
            <person name="Cruz F.V."/>
            <person name="Baio P.V.P."/>
            <person name="Veras J.F.C."/>
            <person name="Ramos J.N."/>
            <person name="Vieira V."/>
        </authorList>
    </citation>
    <scope>NUCLEOTIDE SEQUENCE [LARGE SCALE GENOMIC DNA]</scope>
    <source>
        <strain evidence="7 8">B190/17</strain>
    </source>
</reference>
<keyword evidence="5 6" id="KW-0472">Membrane</keyword>
<name>A0ABW8IDA5_9BACI</name>
<evidence type="ECO:0000313" key="8">
    <source>
        <dbReference type="Proteomes" id="UP001619911"/>
    </source>
</evidence>
<evidence type="ECO:0000256" key="3">
    <source>
        <dbReference type="ARBA" id="ARBA00022692"/>
    </source>
</evidence>
<accession>A0ABW8IDA5</accession>
<keyword evidence="8" id="KW-1185">Reference proteome</keyword>
<dbReference type="EMBL" id="JAUIYO010000023">
    <property type="protein sequence ID" value="MFK2827138.1"/>
    <property type="molecule type" value="Genomic_DNA"/>
</dbReference>